<reference evidence="2 3" key="1">
    <citation type="submission" date="2020-05" db="EMBL/GenBank/DDBJ databases">
        <title>Identification and distribution of gene clusters putatively required for synthesis of sphingolipid metabolism inhibitors in phylogenetically diverse species of the filamentous fungus Fusarium.</title>
        <authorList>
            <person name="Kim H.-S."/>
            <person name="Busman M."/>
            <person name="Brown D.W."/>
            <person name="Divon H."/>
            <person name="Uhlig S."/>
            <person name="Proctor R.H."/>
        </authorList>
    </citation>
    <scope>NUCLEOTIDE SEQUENCE [LARGE SCALE GENOMIC DNA]</scope>
    <source>
        <strain evidence="2 3">NRRL 13617</strain>
    </source>
</reference>
<name>A0A8H5I4Y4_9HYPO</name>
<proteinExistence type="predicted"/>
<evidence type="ECO:0000313" key="2">
    <source>
        <dbReference type="EMBL" id="KAF5529518.1"/>
    </source>
</evidence>
<protein>
    <submittedName>
        <fullName evidence="2">Uncharacterized protein</fullName>
    </submittedName>
</protein>
<feature type="compositionally biased region" description="Polar residues" evidence="1">
    <location>
        <begin position="1"/>
        <end position="12"/>
    </location>
</feature>
<sequence length="247" mass="27579">GNVAESSGSVPDNSDLPWDDTMSSFPLNVTDDGVQTETGSSLPRRGRIFKLGKRDPVILQRLLSLCHQHNPQNSVQNCVASICRTFGRDIVNDIRALARTHNWPSQPIPDIESHIWKAAKIIRDDIEERINLGVANTFVGLLRLVTDWQNHHWTTVKKPRELSWIVTNIRVIDNKPEGAADEKVAWSVAKARFTLSADVAGPAMQKSAVSAKGGLSVEISWQDLTATNDVGDRLMQDLRDWIMHLVY</sequence>
<accession>A0A8H5I4Y4</accession>
<evidence type="ECO:0000313" key="3">
    <source>
        <dbReference type="Proteomes" id="UP000582016"/>
    </source>
</evidence>
<gene>
    <name evidence="2" type="ORF">FPHYL_14203</name>
</gene>
<feature type="compositionally biased region" description="Polar residues" evidence="1">
    <location>
        <begin position="21"/>
        <end position="41"/>
    </location>
</feature>
<comment type="caution">
    <text evidence="2">The sequence shown here is derived from an EMBL/GenBank/DDBJ whole genome shotgun (WGS) entry which is preliminary data.</text>
</comment>
<organism evidence="2 3">
    <name type="scientific">Fusarium phyllophilum</name>
    <dbReference type="NCBI Taxonomy" id="47803"/>
    <lineage>
        <taxon>Eukaryota</taxon>
        <taxon>Fungi</taxon>
        <taxon>Dikarya</taxon>
        <taxon>Ascomycota</taxon>
        <taxon>Pezizomycotina</taxon>
        <taxon>Sordariomycetes</taxon>
        <taxon>Hypocreomycetidae</taxon>
        <taxon>Hypocreales</taxon>
        <taxon>Nectriaceae</taxon>
        <taxon>Fusarium</taxon>
        <taxon>Fusarium fujikuroi species complex</taxon>
    </lineage>
</organism>
<dbReference type="EMBL" id="JAAOAQ010001214">
    <property type="protein sequence ID" value="KAF5529518.1"/>
    <property type="molecule type" value="Genomic_DNA"/>
</dbReference>
<dbReference type="AlphaFoldDB" id="A0A8H5I4Y4"/>
<dbReference type="Proteomes" id="UP000582016">
    <property type="component" value="Unassembled WGS sequence"/>
</dbReference>
<keyword evidence="3" id="KW-1185">Reference proteome</keyword>
<evidence type="ECO:0000256" key="1">
    <source>
        <dbReference type="SAM" id="MobiDB-lite"/>
    </source>
</evidence>
<feature type="region of interest" description="Disordered" evidence="1">
    <location>
        <begin position="1"/>
        <end position="41"/>
    </location>
</feature>
<dbReference type="OrthoDB" id="2150604at2759"/>
<feature type="non-terminal residue" evidence="2">
    <location>
        <position position="1"/>
    </location>
</feature>